<reference evidence="1" key="1">
    <citation type="journal article" date="2017" name="Parasit. Vectors">
        <title>Sialotranscriptomics of Rhipicephalus zambeziensis reveals intricate expression profiles of secretory proteins and suggests tight temporal transcriptional regulation during blood-feeding.</title>
        <authorList>
            <person name="de Castro M.H."/>
            <person name="de Klerk D."/>
            <person name="Pienaar R."/>
            <person name="Rees D.J.G."/>
            <person name="Mans B.J."/>
        </authorList>
    </citation>
    <scope>NUCLEOTIDE SEQUENCE</scope>
    <source>
        <tissue evidence="1">Salivary glands</tissue>
    </source>
</reference>
<organism evidence="1">
    <name type="scientific">Rhipicephalus zambeziensis</name>
    <dbReference type="NCBI Taxonomy" id="60191"/>
    <lineage>
        <taxon>Eukaryota</taxon>
        <taxon>Metazoa</taxon>
        <taxon>Ecdysozoa</taxon>
        <taxon>Arthropoda</taxon>
        <taxon>Chelicerata</taxon>
        <taxon>Arachnida</taxon>
        <taxon>Acari</taxon>
        <taxon>Parasitiformes</taxon>
        <taxon>Ixodida</taxon>
        <taxon>Ixodoidea</taxon>
        <taxon>Ixodidae</taxon>
        <taxon>Rhipicephalinae</taxon>
        <taxon>Rhipicephalus</taxon>
        <taxon>Rhipicephalus</taxon>
    </lineage>
</organism>
<accession>A0A224YGE3</accession>
<dbReference type="EMBL" id="GFPF01001888">
    <property type="protein sequence ID" value="MAA13034.1"/>
    <property type="molecule type" value="Transcribed_RNA"/>
</dbReference>
<proteinExistence type="predicted"/>
<sequence>MLRSDVIKVFTTSWLVVKQSRIPHTQFMMGQSRRGGNHKNTTFAISAFVLQSFAFGKKNTWNVDLHFVVMSVLFTWECHELSSHGVVYLRTMPIVQPVECYKGLLRFNNDIYFAAELRPLRCLDGPYWFP</sequence>
<protein>
    <submittedName>
        <fullName evidence="1">Uncharacterized protein</fullName>
    </submittedName>
</protein>
<evidence type="ECO:0000313" key="1">
    <source>
        <dbReference type="EMBL" id="MAA13034.1"/>
    </source>
</evidence>
<name>A0A224YGE3_9ACAR</name>
<dbReference type="AlphaFoldDB" id="A0A224YGE3"/>